<evidence type="ECO:0000256" key="3">
    <source>
        <dbReference type="SAM" id="MobiDB-lite"/>
    </source>
</evidence>
<dbReference type="eggNOG" id="KOG1102">
    <property type="taxonomic scope" value="Eukaryota"/>
</dbReference>
<keyword evidence="1" id="KW-0343">GTPase activation</keyword>
<reference evidence="5" key="2">
    <citation type="submission" date="2015-02" db="UniProtKB">
        <authorList>
            <consortium name="EnsemblMetazoa"/>
        </authorList>
    </citation>
    <scope>IDENTIFICATION</scope>
</reference>
<dbReference type="SUPFAM" id="SSF50729">
    <property type="entry name" value="PH domain-like"/>
    <property type="match status" value="1"/>
</dbReference>
<feature type="compositionally biased region" description="Polar residues" evidence="3">
    <location>
        <begin position="507"/>
        <end position="519"/>
    </location>
</feature>
<protein>
    <recommendedName>
        <fullName evidence="4">Rab-GAP TBC domain-containing protein</fullName>
    </recommendedName>
</protein>
<evidence type="ECO:0000259" key="4">
    <source>
        <dbReference type="PROSITE" id="PS50086"/>
    </source>
</evidence>
<dbReference type="Proteomes" id="UP000014500">
    <property type="component" value="Unassembled WGS sequence"/>
</dbReference>
<dbReference type="Pfam" id="PF12473">
    <property type="entry name" value="DUF3694"/>
    <property type="match status" value="1"/>
</dbReference>
<dbReference type="GO" id="GO:0005096">
    <property type="term" value="F:GTPase activator activity"/>
    <property type="evidence" value="ECO:0007669"/>
    <property type="project" value="UniProtKB-KW"/>
</dbReference>
<dbReference type="AlphaFoldDB" id="T1J7L1"/>
<feature type="domain" description="Rab-GAP TBC" evidence="4">
    <location>
        <begin position="582"/>
        <end position="768"/>
    </location>
</feature>
<dbReference type="Gene3D" id="1.10.472.80">
    <property type="entry name" value="Ypt/Rab-GAP domain of gyp1p, domain 3"/>
    <property type="match status" value="1"/>
</dbReference>
<organism evidence="5 6">
    <name type="scientific">Strigamia maritima</name>
    <name type="common">European centipede</name>
    <name type="synonym">Geophilus maritimus</name>
    <dbReference type="NCBI Taxonomy" id="126957"/>
    <lineage>
        <taxon>Eukaryota</taxon>
        <taxon>Metazoa</taxon>
        <taxon>Ecdysozoa</taxon>
        <taxon>Arthropoda</taxon>
        <taxon>Myriapoda</taxon>
        <taxon>Chilopoda</taxon>
        <taxon>Pleurostigmophora</taxon>
        <taxon>Geophilomorpha</taxon>
        <taxon>Linotaeniidae</taxon>
        <taxon>Strigamia</taxon>
    </lineage>
</organism>
<dbReference type="GO" id="GO:0031267">
    <property type="term" value="F:small GTPase binding"/>
    <property type="evidence" value="ECO:0007669"/>
    <property type="project" value="TreeGrafter"/>
</dbReference>
<feature type="coiled-coil region" evidence="2">
    <location>
        <begin position="849"/>
        <end position="982"/>
    </location>
</feature>
<dbReference type="EMBL" id="JH431936">
    <property type="status" value="NOT_ANNOTATED_CDS"/>
    <property type="molecule type" value="Genomic_DNA"/>
</dbReference>
<dbReference type="Gene3D" id="1.10.10.750">
    <property type="entry name" value="Ypt/Rab-GAP domain of gyp1p, domain 1"/>
    <property type="match status" value="1"/>
</dbReference>
<dbReference type="InterPro" id="IPR000195">
    <property type="entry name" value="Rab-GAP-TBC_dom"/>
</dbReference>
<feature type="region of interest" description="Disordered" evidence="3">
    <location>
        <begin position="507"/>
        <end position="543"/>
    </location>
</feature>
<dbReference type="Gene3D" id="2.30.29.30">
    <property type="entry name" value="Pleckstrin-homology domain (PH domain)/Phosphotyrosine-binding domain (PTB)"/>
    <property type="match status" value="1"/>
</dbReference>
<dbReference type="InterPro" id="IPR022164">
    <property type="entry name" value="Kinesin-like"/>
</dbReference>
<dbReference type="CDD" id="cd01211">
    <property type="entry name" value="PTB_Rab6GAP"/>
    <property type="match status" value="1"/>
</dbReference>
<dbReference type="OMA" id="MHSMGYV"/>
<evidence type="ECO:0000313" key="5">
    <source>
        <dbReference type="EnsemblMetazoa" id="SMAR009665-PA"/>
    </source>
</evidence>
<name>T1J7L1_STRMM</name>
<evidence type="ECO:0000256" key="1">
    <source>
        <dbReference type="ARBA" id="ARBA00022468"/>
    </source>
</evidence>
<dbReference type="InterPro" id="IPR011993">
    <property type="entry name" value="PH-like_dom_sf"/>
</dbReference>
<dbReference type="InterPro" id="IPR050302">
    <property type="entry name" value="Rab_GAP_TBC_domain"/>
</dbReference>
<dbReference type="PANTHER" id="PTHR47219:SF9">
    <property type="entry name" value="GTPASE ACTIVATING PROTEIN AND CENTROSOME-ASSOCIATED, ISOFORM B"/>
    <property type="match status" value="1"/>
</dbReference>
<dbReference type="EnsemblMetazoa" id="SMAR009665-RA">
    <property type="protein sequence ID" value="SMAR009665-PA"/>
    <property type="gene ID" value="SMAR009665"/>
</dbReference>
<keyword evidence="2" id="KW-0175">Coiled coil</keyword>
<dbReference type="InterPro" id="IPR035969">
    <property type="entry name" value="Rab-GAP_TBC_sf"/>
</dbReference>
<dbReference type="HOGENOM" id="CLU_007394_3_0_1"/>
<dbReference type="PROSITE" id="PS50086">
    <property type="entry name" value="TBC_RABGAP"/>
    <property type="match status" value="1"/>
</dbReference>
<feature type="coiled-coil region" evidence="2">
    <location>
        <begin position="1009"/>
        <end position="1057"/>
    </location>
</feature>
<reference evidence="6" key="1">
    <citation type="submission" date="2011-05" db="EMBL/GenBank/DDBJ databases">
        <authorList>
            <person name="Richards S.R."/>
            <person name="Qu J."/>
            <person name="Jiang H."/>
            <person name="Jhangiani S.N."/>
            <person name="Agravi P."/>
            <person name="Goodspeed R."/>
            <person name="Gross S."/>
            <person name="Mandapat C."/>
            <person name="Jackson L."/>
            <person name="Mathew T."/>
            <person name="Pu L."/>
            <person name="Thornton R."/>
            <person name="Saada N."/>
            <person name="Wilczek-Boney K.B."/>
            <person name="Lee S."/>
            <person name="Kovar C."/>
            <person name="Wu Y."/>
            <person name="Scherer S.E."/>
            <person name="Worley K.C."/>
            <person name="Muzny D.M."/>
            <person name="Gibbs R."/>
        </authorList>
    </citation>
    <scope>NUCLEOTIDE SEQUENCE</scope>
    <source>
        <strain evidence="6">Brora</strain>
    </source>
</reference>
<dbReference type="PhylomeDB" id="T1J7L1"/>
<evidence type="ECO:0000256" key="2">
    <source>
        <dbReference type="SAM" id="Coils"/>
    </source>
</evidence>
<dbReference type="STRING" id="126957.T1J7L1"/>
<dbReference type="Pfam" id="PF00566">
    <property type="entry name" value="RabGAP-TBC"/>
    <property type="match status" value="1"/>
</dbReference>
<dbReference type="PANTHER" id="PTHR47219">
    <property type="entry name" value="RAB GTPASE-ACTIVATING PROTEIN 1-LIKE"/>
    <property type="match status" value="1"/>
</dbReference>
<dbReference type="SUPFAM" id="SSF47923">
    <property type="entry name" value="Ypt/Rab-GAP domain of gyp1p"/>
    <property type="match status" value="2"/>
</dbReference>
<proteinExistence type="predicted"/>
<dbReference type="FunFam" id="1.10.8.270:FF:000001">
    <property type="entry name" value="TBC1 domain family member 1"/>
    <property type="match status" value="1"/>
</dbReference>
<dbReference type="FunFam" id="1.10.472.80:FF:000007">
    <property type="entry name" value="Rab GTPase-activating protein 1 isoform X1"/>
    <property type="match status" value="1"/>
</dbReference>
<keyword evidence="6" id="KW-1185">Reference proteome</keyword>
<dbReference type="SMART" id="SM00164">
    <property type="entry name" value="TBC"/>
    <property type="match status" value="1"/>
</dbReference>
<dbReference type="Gene3D" id="1.10.8.270">
    <property type="entry name" value="putative rabgap domain of human tbc1 domain family member 14 like domains"/>
    <property type="match status" value="1"/>
</dbReference>
<sequence>MDDNVSRGSSSNDSILAALDFEIINPIEPQLNIAGNGNLDDLKRSMSEVLMDNHSVITRSKSDTGNASPQLKNATTIEKNEEIKMDSNKLSKNEKEKIEIDIFAGGEHVQLGPKITEEGDVTLFTMTPCDDDFNYICQSMGSMGLVTLPDGDECTLFNKVTYLGAATINAPKSENEIQRNIEIFNSQSLDQAIEITLSVPSSSDGSVVLFEPNSSVQIACFKIVRIIFCIGGIPDSASASCFAFTCTHGEIGKSTLFYQCQIFKCDTQDTVTKILKGFRNVFQRGTSVQSIPEEPMKESTPEVESTNEEMFIFEVTLEIREEDAKGNYNASPKDKDSFKLRCNLMKKLVLVVQQISNNKELPIEKCFGLLISPGRNVKNNDMHLVESVSTTTSAGDPKSYFVTGVWDPCDPIFEILNVETPKDSRIHMTLAMDLSIKGIQEPVRFWMETKAKIFPQNDRFWYFTRKQLVEQFHLQLKETISSPDKSSYEVISLKSVPVPEVKKLQLNLNRNPTHTISPPVSTPGDREEDTDNDEPLLSGSGEVSKDCNPVELGDWTDVLTKWQQDQSCGQRSRQIVNLVRRGIPEPLRAEVWPRLVGIADSSELMEQYRTLISKDSPCEPAIQRDINRTFPAHDYFKTSGGIGQELLYKICKVYSIYDDEVGYCQGLSFLAASLLLHMPEEQTFCVLVKIMYDYQLRDLFKDNFKVLHLRFFQLEKMIEDQLSDLYTHFMNLGIEAHMYGSQWFLTLFTAKFPLFLVFHILDIFLCEGMDTIFQVALALLSMSRKDLLSLDFEGVLKYFRVALPKKFRSEETARQLLRTAVQIKTKKLKKYQKDFEVFKEQERQLANPTERLERENKRLMEANMRLEQENDDLAHELVTSKIQLRNELDVSEDKADALNKELLSTKSLLIDTEEEKKRLEIEATQLKEMCRRELQRAESDGTRNTAIISDYKQICSQLSIRLEKEQAAAKKAINQLHEEIKECDKCSKLLDTATKGSVVRGPLDGDPKLADALDQIRELELELAQTKLALVEAECRNQDLNHQLNTALSELQASKNTWFHKTISSIRDATKKDSLSRESSKDGT</sequence>
<accession>T1J7L1</accession>
<evidence type="ECO:0000313" key="6">
    <source>
        <dbReference type="Proteomes" id="UP000014500"/>
    </source>
</evidence>